<evidence type="ECO:0000256" key="2">
    <source>
        <dbReference type="ARBA" id="ARBA00007362"/>
    </source>
</evidence>
<dbReference type="AlphaFoldDB" id="A0A242KCG4"/>
<dbReference type="InterPro" id="IPR037185">
    <property type="entry name" value="EmrE-like"/>
</dbReference>
<evidence type="ECO:0000256" key="7">
    <source>
        <dbReference type="SAM" id="MobiDB-lite"/>
    </source>
</evidence>
<evidence type="ECO:0000313" key="12">
    <source>
        <dbReference type="Proteomes" id="UP000195141"/>
    </source>
</evidence>
<feature type="region of interest" description="Disordered" evidence="7">
    <location>
        <begin position="303"/>
        <end position="326"/>
    </location>
</feature>
<dbReference type="EMBL" id="CP147247">
    <property type="protein sequence ID" value="WYJ88927.1"/>
    <property type="molecule type" value="Genomic_DNA"/>
</dbReference>
<keyword evidence="3" id="KW-1003">Cell membrane</keyword>
<feature type="transmembrane region" description="Helical" evidence="8">
    <location>
        <begin position="86"/>
        <end position="104"/>
    </location>
</feature>
<feature type="domain" description="EamA" evidence="9">
    <location>
        <begin position="1"/>
        <end position="130"/>
    </location>
</feature>
<protein>
    <recommendedName>
        <fullName evidence="9">EamA domain-containing protein</fullName>
    </recommendedName>
</protein>
<accession>A0A242KCG4</accession>
<evidence type="ECO:0000313" key="10">
    <source>
        <dbReference type="EMBL" id="OTP18864.1"/>
    </source>
</evidence>
<feature type="transmembrane region" description="Helical" evidence="8">
    <location>
        <begin position="196"/>
        <end position="218"/>
    </location>
</feature>
<reference evidence="10" key="1">
    <citation type="submission" date="2017-05" db="EMBL/GenBank/DDBJ databases">
        <title>The Genome Sequence of Enterococcus sp. 9E7_DIV0242.</title>
        <authorList>
            <consortium name="The Broad Institute Genomics Platform"/>
            <consortium name="The Broad Institute Genomic Center for Infectious Diseases"/>
            <person name="Earl A."/>
            <person name="Manson A."/>
            <person name="Schwartman J."/>
            <person name="Gilmore M."/>
            <person name="Abouelleil A."/>
            <person name="Cao P."/>
            <person name="Chapman S."/>
            <person name="Cusick C."/>
            <person name="Shea T."/>
            <person name="Young S."/>
            <person name="Neafsey D."/>
            <person name="Nusbaum C."/>
            <person name="Birren B."/>
        </authorList>
    </citation>
    <scope>NUCLEOTIDE SEQUENCE [LARGE SCALE GENOMIC DNA]</scope>
    <source>
        <strain evidence="10">9E7_DIV0242</strain>
    </source>
</reference>
<dbReference type="InterPro" id="IPR050638">
    <property type="entry name" value="AA-Vitamin_Transporters"/>
</dbReference>
<keyword evidence="6 8" id="KW-0472">Membrane</keyword>
<evidence type="ECO:0000256" key="1">
    <source>
        <dbReference type="ARBA" id="ARBA00004651"/>
    </source>
</evidence>
<evidence type="ECO:0000259" key="9">
    <source>
        <dbReference type="Pfam" id="PF00892"/>
    </source>
</evidence>
<feature type="transmembrane region" description="Helical" evidence="8">
    <location>
        <begin position="22"/>
        <end position="39"/>
    </location>
</feature>
<dbReference type="PANTHER" id="PTHR32322:SF18">
    <property type="entry name" value="S-ADENOSYLMETHIONINE_S-ADENOSYLHOMOCYSTEINE TRANSPORTER"/>
    <property type="match status" value="1"/>
</dbReference>
<feature type="transmembrane region" description="Helical" evidence="8">
    <location>
        <begin position="169"/>
        <end position="190"/>
    </location>
</feature>
<comment type="subcellular location">
    <subcellularLocation>
        <location evidence="1">Cell membrane</location>
        <topology evidence="1">Multi-pass membrane protein</topology>
    </subcellularLocation>
</comment>
<feature type="transmembrane region" description="Helical" evidence="8">
    <location>
        <begin position="111"/>
        <end position="130"/>
    </location>
</feature>
<sequence length="326" mass="36222">MWGISDTFADILFRYYSISSEALVSMRMLFAGMLILLYTTIVRKEKIFAVFQNKSDTISLLLFGIVGMVGCQFFFFKSIAINGASLATILQFTSPIVIYFYLLLRKENKLNVVEIFLIFLTFFGVMLILTTGSASVFSILGLLIGGASAFGAAFYTVQPRMLLKKYGSPVIVGWGMLFGGLAFQFIHPFWQLSIEVTLPSILLLLGIIVLGTAVAFISYLSSMAYIEAPLASVLTALEPLVASLLAVMIFGKSFGFLELLGIALVLIAVTLLSFVDRKIKSQPEEEPHEECGTYNLIPPSFIHPKPNKRRDRSNFFDNKSKFNKNL</sequence>
<reference evidence="11" key="2">
    <citation type="submission" date="2017-05" db="EMBL/GenBank/DDBJ databases">
        <authorList>
            <consortium name="The Broad Institute Genomics Platform"/>
            <consortium name="The Broad Institute Genomic Center for Infectious Diseases"/>
            <person name="Earl A."/>
            <person name="Manson A."/>
            <person name="Schwartman J."/>
            <person name="Gilmore M."/>
            <person name="Abouelleil A."/>
            <person name="Cao P."/>
            <person name="Chapman S."/>
            <person name="Cusick C."/>
            <person name="Shea T."/>
            <person name="Young S."/>
            <person name="Neafsey D."/>
            <person name="Nusbaum C."/>
            <person name="Birren B."/>
        </authorList>
    </citation>
    <scope>NUCLEOTIDE SEQUENCE</scope>
    <source>
        <strain evidence="11">9E7_DIV0242</strain>
    </source>
</reference>
<name>A0A242KCG4_9ENTE</name>
<evidence type="ECO:0000256" key="4">
    <source>
        <dbReference type="ARBA" id="ARBA00022692"/>
    </source>
</evidence>
<dbReference type="InterPro" id="IPR000620">
    <property type="entry name" value="EamA_dom"/>
</dbReference>
<feature type="transmembrane region" description="Helical" evidence="8">
    <location>
        <begin position="256"/>
        <end position="275"/>
    </location>
</feature>
<feature type="transmembrane region" description="Helical" evidence="8">
    <location>
        <begin position="230"/>
        <end position="250"/>
    </location>
</feature>
<evidence type="ECO:0000313" key="11">
    <source>
        <dbReference type="EMBL" id="WYJ88927.1"/>
    </source>
</evidence>
<reference evidence="11" key="3">
    <citation type="submission" date="2024-03" db="EMBL/GenBank/DDBJ databases">
        <title>The Genome Sequence of Enterococcus sp. DIV0242b.</title>
        <authorList>
            <consortium name="The Broad Institute Genomics Platform"/>
            <consortium name="The Broad Institute Microbial Omics Core"/>
            <consortium name="The Broad Institute Genomic Center for Infectious Diseases"/>
            <person name="Earl A."/>
            <person name="Manson A."/>
            <person name="Gilmore M."/>
            <person name="Schwartman J."/>
            <person name="Shea T."/>
            <person name="Abouelleil A."/>
            <person name="Cao P."/>
            <person name="Chapman S."/>
            <person name="Cusick C."/>
            <person name="Young S."/>
            <person name="Neafsey D."/>
            <person name="Nusbaum C."/>
            <person name="Birren B."/>
        </authorList>
    </citation>
    <scope>NUCLEOTIDE SEQUENCE</scope>
    <source>
        <strain evidence="11">9E7_DIV0242</strain>
    </source>
</reference>
<feature type="transmembrane region" description="Helical" evidence="8">
    <location>
        <begin position="60"/>
        <end position="80"/>
    </location>
</feature>
<dbReference type="GO" id="GO:0005886">
    <property type="term" value="C:plasma membrane"/>
    <property type="evidence" value="ECO:0007669"/>
    <property type="project" value="UniProtKB-SubCell"/>
</dbReference>
<organism evidence="10">
    <name type="scientific">Candidatus Enterococcus clewellii</name>
    <dbReference type="NCBI Taxonomy" id="1834193"/>
    <lineage>
        <taxon>Bacteria</taxon>
        <taxon>Bacillati</taxon>
        <taxon>Bacillota</taxon>
        <taxon>Bacilli</taxon>
        <taxon>Lactobacillales</taxon>
        <taxon>Enterococcaceae</taxon>
        <taxon>Enterococcus</taxon>
    </lineage>
</organism>
<keyword evidence="5 8" id="KW-1133">Transmembrane helix</keyword>
<feature type="transmembrane region" description="Helical" evidence="8">
    <location>
        <begin position="136"/>
        <end position="157"/>
    </location>
</feature>
<feature type="domain" description="EamA" evidence="9">
    <location>
        <begin position="140"/>
        <end position="273"/>
    </location>
</feature>
<evidence type="ECO:0000256" key="5">
    <source>
        <dbReference type="ARBA" id="ARBA00022989"/>
    </source>
</evidence>
<dbReference type="SUPFAM" id="SSF103481">
    <property type="entry name" value="Multidrug resistance efflux transporter EmrE"/>
    <property type="match status" value="2"/>
</dbReference>
<dbReference type="Pfam" id="PF00892">
    <property type="entry name" value="EamA"/>
    <property type="match status" value="2"/>
</dbReference>
<gene>
    <name evidence="11" type="ORF">A5888_000646</name>
    <name evidence="10" type="ORF">A5888_000678</name>
</gene>
<proteinExistence type="inferred from homology"/>
<keyword evidence="12" id="KW-1185">Reference proteome</keyword>
<dbReference type="RefSeq" id="WP_086347799.1">
    <property type="nucleotide sequence ID" value="NZ_CP147247.1"/>
</dbReference>
<evidence type="ECO:0000256" key="3">
    <source>
        <dbReference type="ARBA" id="ARBA00022475"/>
    </source>
</evidence>
<comment type="similarity">
    <text evidence="2">Belongs to the EamA transporter family.</text>
</comment>
<dbReference type="OrthoDB" id="9810818at2"/>
<evidence type="ECO:0000256" key="6">
    <source>
        <dbReference type="ARBA" id="ARBA00023136"/>
    </source>
</evidence>
<dbReference type="EMBL" id="NGMM01000001">
    <property type="protein sequence ID" value="OTP18864.1"/>
    <property type="molecule type" value="Genomic_DNA"/>
</dbReference>
<dbReference type="Proteomes" id="UP000195141">
    <property type="component" value="Chromosome"/>
</dbReference>
<evidence type="ECO:0000256" key="8">
    <source>
        <dbReference type="SAM" id="Phobius"/>
    </source>
</evidence>
<keyword evidence="4 8" id="KW-0812">Transmembrane</keyword>
<dbReference type="PANTHER" id="PTHR32322">
    <property type="entry name" value="INNER MEMBRANE TRANSPORTER"/>
    <property type="match status" value="1"/>
</dbReference>